<dbReference type="AlphaFoldDB" id="A0A6U2PTL1"/>
<name>A0A6U2PTL1_9STRA</name>
<accession>A0A6U2PTL1</accession>
<dbReference type="EMBL" id="HBGY01018672">
    <property type="protein sequence ID" value="CAD9586482.1"/>
    <property type="molecule type" value="Transcribed_RNA"/>
</dbReference>
<sequence length="107" mass="12463">MTYSAKQISNGNPIKTTIFGSLTHIKLRSLANGLAKYSLVEYPKLYHHILIMLSLFYEAIIIKPPTCTSRRVLRYICQIVYDLSLDIALSINRIEHYRRIMNHEHNT</sequence>
<organism evidence="1">
    <name type="scientific">Leptocylindrus danicus</name>
    <dbReference type="NCBI Taxonomy" id="163516"/>
    <lineage>
        <taxon>Eukaryota</taxon>
        <taxon>Sar</taxon>
        <taxon>Stramenopiles</taxon>
        <taxon>Ochrophyta</taxon>
        <taxon>Bacillariophyta</taxon>
        <taxon>Coscinodiscophyceae</taxon>
        <taxon>Chaetocerotophycidae</taxon>
        <taxon>Leptocylindrales</taxon>
        <taxon>Leptocylindraceae</taxon>
        <taxon>Leptocylindrus</taxon>
    </lineage>
</organism>
<dbReference type="EMBL" id="HBGY01018674">
    <property type="protein sequence ID" value="CAD9586485.1"/>
    <property type="molecule type" value="Transcribed_RNA"/>
</dbReference>
<protein>
    <submittedName>
        <fullName evidence="1">Uncharacterized protein</fullName>
    </submittedName>
</protein>
<proteinExistence type="predicted"/>
<gene>
    <name evidence="1" type="ORF">LDAN0321_LOCUS11954</name>
    <name evidence="2" type="ORF">LDAN0321_LOCUS11955</name>
</gene>
<reference evidence="1" key="1">
    <citation type="submission" date="2021-01" db="EMBL/GenBank/DDBJ databases">
        <authorList>
            <person name="Corre E."/>
            <person name="Pelletier E."/>
            <person name="Niang G."/>
            <person name="Scheremetjew M."/>
            <person name="Finn R."/>
            <person name="Kale V."/>
            <person name="Holt S."/>
            <person name="Cochrane G."/>
            <person name="Meng A."/>
            <person name="Brown T."/>
            <person name="Cohen L."/>
        </authorList>
    </citation>
    <scope>NUCLEOTIDE SEQUENCE</scope>
    <source>
        <strain evidence="1">B650</strain>
    </source>
</reference>
<evidence type="ECO:0000313" key="2">
    <source>
        <dbReference type="EMBL" id="CAD9586485.1"/>
    </source>
</evidence>
<evidence type="ECO:0000313" key="1">
    <source>
        <dbReference type="EMBL" id="CAD9586482.1"/>
    </source>
</evidence>